<dbReference type="InterPro" id="IPR002656">
    <property type="entry name" value="Acyl_transf_3_dom"/>
</dbReference>
<dbReference type="EnsemblMetazoa" id="AALFPA23_011018.R15555">
    <property type="protein sequence ID" value="AALFPA23_011018.P15555"/>
    <property type="gene ID" value="AALFPA23_011018"/>
</dbReference>
<dbReference type="RefSeq" id="XP_019557881.3">
    <property type="nucleotide sequence ID" value="XM_019702336.3"/>
</dbReference>
<keyword evidence="1" id="KW-1133">Transmembrane helix</keyword>
<sequence>MRKATGVIVVGYIAIVAFSVFPCVWCGGSSDGEVVDGAAEFDYSYMPKLYQYDDYGKCLKQGSVYCMVRSLVKPRPSSELWQQIQNFSVDVRHYRHYLLDRGICIDECLRSIGGLSKTQRDELRVDSFEVDFKYRFKRKYFPHLPEHQRLYEESVSLCINQKLKSSYDLQAFSEIEYCQESYNSSNNDPIDTFDSLCIAIICFVVSLAVFSTIFDYYLRNQSELEDHFEKVPPKIESQFATICSIPRNFKSLSSPPKSTLSQDFMFLEGLRFVTMVTIIHLHTTVMLMNVPVEHPELFEETLHSPPMATMSLFTPNLVQSFFTIGGILMAVNLLDSMSKQPAFRWSLLWDKATNRLKRILPLYLFVILVTATIYRRLSIGPLHDRIVAVESKNCQQNWWVNLLFLNNYLKTDETCVQPSWYLSADFQFYLFGMVALMVIQRFPRSATGWVCFMVALNLLGPGITMWIQTLPPLMATGTRPVLLLFTDDEWFAQLYKPFHTSSAGYFYGVLAGMVYHRVKPSGDEFVNRKMFKAVKIVALLVVLICYVPSYLIYDTNWKSYFWMPLYGSIAKNCWGFLCAVTFIDLAFSKKNCLRTLLESQSLLPLGKLTYSVYHSHYLILMAISSAIRAPLANDVFTPISFTMLALVLSYGLGLIVFLLVEQPAANLLTGKTNYVDFIGEQMIQGARRCFKKINKKCF</sequence>
<feature type="transmembrane region" description="Helical" evidence="1">
    <location>
        <begin position="420"/>
        <end position="439"/>
    </location>
</feature>
<evidence type="ECO:0000313" key="4">
    <source>
        <dbReference type="Proteomes" id="UP000069940"/>
    </source>
</evidence>
<feature type="transmembrane region" description="Helical" evidence="1">
    <location>
        <begin position="608"/>
        <end position="627"/>
    </location>
</feature>
<dbReference type="PANTHER" id="PTHR11161">
    <property type="entry name" value="O-ACYLTRANSFERASE"/>
    <property type="match status" value="1"/>
</dbReference>
<organism evidence="3 4">
    <name type="scientific">Aedes albopictus</name>
    <name type="common">Asian tiger mosquito</name>
    <name type="synonym">Stegomyia albopicta</name>
    <dbReference type="NCBI Taxonomy" id="7160"/>
    <lineage>
        <taxon>Eukaryota</taxon>
        <taxon>Metazoa</taxon>
        <taxon>Ecdysozoa</taxon>
        <taxon>Arthropoda</taxon>
        <taxon>Hexapoda</taxon>
        <taxon>Insecta</taxon>
        <taxon>Pterygota</taxon>
        <taxon>Neoptera</taxon>
        <taxon>Endopterygota</taxon>
        <taxon>Diptera</taxon>
        <taxon>Nematocera</taxon>
        <taxon>Culicoidea</taxon>
        <taxon>Culicidae</taxon>
        <taxon>Culicinae</taxon>
        <taxon>Aedini</taxon>
        <taxon>Aedes</taxon>
        <taxon>Stegomyia</taxon>
    </lineage>
</organism>
<reference evidence="3" key="2">
    <citation type="submission" date="2025-05" db="UniProtKB">
        <authorList>
            <consortium name="EnsemblMetazoa"/>
        </authorList>
    </citation>
    <scope>IDENTIFICATION</scope>
    <source>
        <strain evidence="3">Foshan</strain>
    </source>
</reference>
<dbReference type="Proteomes" id="UP000069940">
    <property type="component" value="Unassembled WGS sequence"/>
</dbReference>
<dbReference type="InterPro" id="IPR052728">
    <property type="entry name" value="O2_lipid_transport_reg"/>
</dbReference>
<dbReference type="PANTHER" id="PTHR11161:SF22">
    <property type="entry name" value="ACYLTRANSFERASE 3 DOMAIN-CONTAINING PROTEIN-RELATED"/>
    <property type="match status" value="1"/>
</dbReference>
<keyword evidence="1" id="KW-0812">Transmembrane</keyword>
<evidence type="ECO:0000259" key="2">
    <source>
        <dbReference type="Pfam" id="PF01757"/>
    </source>
</evidence>
<dbReference type="GeneID" id="109426800"/>
<feature type="transmembrane region" description="Helical" evidence="1">
    <location>
        <begin position="498"/>
        <end position="515"/>
    </location>
</feature>
<evidence type="ECO:0000256" key="1">
    <source>
        <dbReference type="SAM" id="Phobius"/>
    </source>
</evidence>
<accession>A0ABM1YPN1</accession>
<reference evidence="4" key="1">
    <citation type="journal article" date="2015" name="Proc. Natl. Acad. Sci. U.S.A.">
        <title>Genome sequence of the Asian Tiger mosquito, Aedes albopictus, reveals insights into its biology, genetics, and evolution.</title>
        <authorList>
            <person name="Chen X.G."/>
            <person name="Jiang X."/>
            <person name="Gu J."/>
            <person name="Xu M."/>
            <person name="Wu Y."/>
            <person name="Deng Y."/>
            <person name="Zhang C."/>
            <person name="Bonizzoni M."/>
            <person name="Dermauw W."/>
            <person name="Vontas J."/>
            <person name="Armbruster P."/>
            <person name="Huang X."/>
            <person name="Yang Y."/>
            <person name="Zhang H."/>
            <person name="He W."/>
            <person name="Peng H."/>
            <person name="Liu Y."/>
            <person name="Wu K."/>
            <person name="Chen J."/>
            <person name="Lirakis M."/>
            <person name="Topalis P."/>
            <person name="Van Leeuwen T."/>
            <person name="Hall A.B."/>
            <person name="Jiang X."/>
            <person name="Thorpe C."/>
            <person name="Mueller R.L."/>
            <person name="Sun C."/>
            <person name="Waterhouse R.M."/>
            <person name="Yan G."/>
            <person name="Tu Z.J."/>
            <person name="Fang X."/>
            <person name="James A.A."/>
        </authorList>
    </citation>
    <scope>NUCLEOTIDE SEQUENCE [LARGE SCALE GENOMIC DNA]</scope>
    <source>
        <strain evidence="4">Foshan</strain>
    </source>
</reference>
<keyword evidence="1" id="KW-0472">Membrane</keyword>
<feature type="transmembrane region" description="Helical" evidence="1">
    <location>
        <begin position="536"/>
        <end position="553"/>
    </location>
</feature>
<feature type="domain" description="Acyltransferase 3" evidence="2">
    <location>
        <begin position="266"/>
        <end position="656"/>
    </location>
</feature>
<feature type="transmembrane region" description="Helical" evidence="1">
    <location>
        <begin position="198"/>
        <end position="218"/>
    </location>
</feature>
<feature type="transmembrane region" description="Helical" evidence="1">
    <location>
        <begin position="639"/>
        <end position="660"/>
    </location>
</feature>
<feature type="transmembrane region" description="Helical" evidence="1">
    <location>
        <begin position="312"/>
        <end position="334"/>
    </location>
</feature>
<feature type="transmembrane region" description="Helical" evidence="1">
    <location>
        <begin position="565"/>
        <end position="587"/>
    </location>
</feature>
<dbReference type="Pfam" id="PF01757">
    <property type="entry name" value="Acyl_transf_3"/>
    <property type="match status" value="1"/>
</dbReference>
<protein>
    <recommendedName>
        <fullName evidence="2">Acyltransferase 3 domain-containing protein</fullName>
    </recommendedName>
</protein>
<keyword evidence="4" id="KW-1185">Reference proteome</keyword>
<name>A0ABM1YPN1_AEDAL</name>
<proteinExistence type="predicted"/>
<evidence type="ECO:0000313" key="3">
    <source>
        <dbReference type="EnsemblMetazoa" id="AALFPA23_011018.P15555"/>
    </source>
</evidence>
<feature type="transmembrane region" description="Helical" evidence="1">
    <location>
        <begin position="272"/>
        <end position="292"/>
    </location>
</feature>
<feature type="transmembrane region" description="Helical" evidence="1">
    <location>
        <begin position="446"/>
        <end position="467"/>
    </location>
</feature>
<feature type="transmembrane region" description="Helical" evidence="1">
    <location>
        <begin position="355"/>
        <end position="374"/>
    </location>
</feature>